<protein>
    <submittedName>
        <fullName evidence="1">Uncharacterized protein</fullName>
    </submittedName>
</protein>
<organism evidence="1 2">
    <name type="scientific">Suillus plorans</name>
    <dbReference type="NCBI Taxonomy" id="116603"/>
    <lineage>
        <taxon>Eukaryota</taxon>
        <taxon>Fungi</taxon>
        <taxon>Dikarya</taxon>
        <taxon>Basidiomycota</taxon>
        <taxon>Agaricomycotina</taxon>
        <taxon>Agaricomycetes</taxon>
        <taxon>Agaricomycetidae</taxon>
        <taxon>Boletales</taxon>
        <taxon>Suillineae</taxon>
        <taxon>Suillaceae</taxon>
        <taxon>Suillus</taxon>
    </lineage>
</organism>
<dbReference type="AlphaFoldDB" id="A0A9P7ATD1"/>
<sequence length="51" mass="5660">MKEDIFGLVISVYVYDDANYEKTLELIDNASPYALTGSMRVALKVSAICLD</sequence>
<dbReference type="GeneID" id="64596651"/>
<dbReference type="InterPro" id="IPR016163">
    <property type="entry name" value="Ald_DH_C"/>
</dbReference>
<gene>
    <name evidence="1" type="ORF">HD556DRAFT_1369383</name>
</gene>
<name>A0A9P7ATD1_9AGAM</name>
<dbReference type="GO" id="GO:0016620">
    <property type="term" value="F:oxidoreductase activity, acting on the aldehyde or oxo group of donors, NAD or NADP as acceptor"/>
    <property type="evidence" value="ECO:0007669"/>
    <property type="project" value="InterPro"/>
</dbReference>
<dbReference type="Gene3D" id="3.40.309.10">
    <property type="entry name" value="Aldehyde Dehydrogenase, Chain A, domain 2"/>
    <property type="match status" value="1"/>
</dbReference>
<reference evidence="1" key="1">
    <citation type="journal article" date="2020" name="New Phytol.">
        <title>Comparative genomics reveals dynamic genome evolution in host specialist ectomycorrhizal fungi.</title>
        <authorList>
            <person name="Lofgren L.A."/>
            <person name="Nguyen N.H."/>
            <person name="Vilgalys R."/>
            <person name="Ruytinx J."/>
            <person name="Liao H.L."/>
            <person name="Branco S."/>
            <person name="Kuo A."/>
            <person name="LaButti K."/>
            <person name="Lipzen A."/>
            <person name="Andreopoulos W."/>
            <person name="Pangilinan J."/>
            <person name="Riley R."/>
            <person name="Hundley H."/>
            <person name="Na H."/>
            <person name="Barry K."/>
            <person name="Grigoriev I.V."/>
            <person name="Stajich J.E."/>
            <person name="Kennedy P.G."/>
        </authorList>
    </citation>
    <scope>NUCLEOTIDE SEQUENCE</scope>
    <source>
        <strain evidence="1">S12</strain>
    </source>
</reference>
<accession>A0A9P7ATD1</accession>
<evidence type="ECO:0000313" key="1">
    <source>
        <dbReference type="EMBL" id="KAG1794683.1"/>
    </source>
</evidence>
<dbReference type="EMBL" id="JABBWE010000025">
    <property type="protein sequence ID" value="KAG1794683.1"/>
    <property type="molecule type" value="Genomic_DNA"/>
</dbReference>
<keyword evidence="2" id="KW-1185">Reference proteome</keyword>
<comment type="caution">
    <text evidence="1">The sequence shown here is derived from an EMBL/GenBank/DDBJ whole genome shotgun (WGS) entry which is preliminary data.</text>
</comment>
<dbReference type="RefSeq" id="XP_041160794.1">
    <property type="nucleotide sequence ID" value="XM_041302887.1"/>
</dbReference>
<dbReference type="Proteomes" id="UP000719766">
    <property type="component" value="Unassembled WGS sequence"/>
</dbReference>
<dbReference type="OrthoDB" id="6258548at2759"/>
<evidence type="ECO:0000313" key="2">
    <source>
        <dbReference type="Proteomes" id="UP000719766"/>
    </source>
</evidence>
<proteinExistence type="predicted"/>